<name>A0A7W5BCP4_9BURK</name>
<dbReference type="SUPFAM" id="SSF50475">
    <property type="entry name" value="FMN-binding split barrel"/>
    <property type="match status" value="1"/>
</dbReference>
<dbReference type="Gene3D" id="2.30.110.10">
    <property type="entry name" value="Electron Transport, Fmn-binding Protein, Chain A"/>
    <property type="match status" value="1"/>
</dbReference>
<dbReference type="RefSeq" id="WP_221208184.1">
    <property type="nucleotide sequence ID" value="NZ_JACHXD010000011.1"/>
</dbReference>
<protein>
    <recommendedName>
        <fullName evidence="4">Flavin-nucleotide-binding protein</fullName>
    </recommendedName>
</protein>
<dbReference type="Proteomes" id="UP000541535">
    <property type="component" value="Unassembled WGS sequence"/>
</dbReference>
<keyword evidence="3" id="KW-1185">Reference proteome</keyword>
<reference evidence="2 3" key="1">
    <citation type="submission" date="2020-08" db="EMBL/GenBank/DDBJ databases">
        <title>Genomic Encyclopedia of Type Strains, Phase III (KMG-III): the genomes of soil and plant-associated and newly described type strains.</title>
        <authorList>
            <person name="Whitman W."/>
        </authorList>
    </citation>
    <scope>NUCLEOTIDE SEQUENCE [LARGE SCALE GENOMIC DNA]</scope>
    <source>
        <strain evidence="2 3">CECT 8897</strain>
    </source>
</reference>
<dbReference type="AlphaFoldDB" id="A0A7W5BCP4"/>
<evidence type="ECO:0008006" key="4">
    <source>
        <dbReference type="Google" id="ProtNLM"/>
    </source>
</evidence>
<organism evidence="2 3">
    <name type="scientific">Pseudoduganella violacea</name>
    <dbReference type="NCBI Taxonomy" id="1715466"/>
    <lineage>
        <taxon>Bacteria</taxon>
        <taxon>Pseudomonadati</taxon>
        <taxon>Pseudomonadota</taxon>
        <taxon>Betaproteobacteria</taxon>
        <taxon>Burkholderiales</taxon>
        <taxon>Oxalobacteraceae</taxon>
        <taxon>Telluria group</taxon>
        <taxon>Pseudoduganella</taxon>
    </lineage>
</organism>
<gene>
    <name evidence="2" type="ORF">FHS03_003792</name>
</gene>
<dbReference type="InterPro" id="IPR012349">
    <property type="entry name" value="Split_barrel_FMN-bd"/>
</dbReference>
<sequence>MNDRAGIPQDDTAEASPWHAGEQAIQRSIGAAERMDEVGRKVIRRFMPEQHRQFFPQLPFIVVGAVDGAGDVWATLRAGEAGFLQSPDPEHLSVRLGRAPDDPADAGMEEGAAIGLLGIELHTRRRNRLNGRVRGRSDQGFMLDVDESFGNCPQYIHVRDFSFTRAIDAPAPEAARRLPGLRLPGAGDPADSAAAVRAARRLIEGAGTFFVASYADQGARRVDVSHRGGAPGFVHLAEDGTLSVPDYAGNRFFSTLGNMLLNGRAGLVFPDFASGGLLQMSGEVEIELDAQKAAAVFAGAERMWRFRPRRIVWRAQALPLRWDLRRLTL</sequence>
<dbReference type="EMBL" id="JACHXD010000011">
    <property type="protein sequence ID" value="MBB3120722.1"/>
    <property type="molecule type" value="Genomic_DNA"/>
</dbReference>
<evidence type="ECO:0000313" key="3">
    <source>
        <dbReference type="Proteomes" id="UP000541535"/>
    </source>
</evidence>
<accession>A0A7W5BCP4</accession>
<evidence type="ECO:0000313" key="2">
    <source>
        <dbReference type="EMBL" id="MBB3120722.1"/>
    </source>
</evidence>
<feature type="region of interest" description="Disordered" evidence="1">
    <location>
        <begin position="1"/>
        <end position="21"/>
    </location>
</feature>
<evidence type="ECO:0000256" key="1">
    <source>
        <dbReference type="SAM" id="MobiDB-lite"/>
    </source>
</evidence>
<proteinExistence type="predicted"/>
<dbReference type="PANTHER" id="PTHR42815:SF2">
    <property type="entry name" value="FAD-BINDING, PUTATIVE (AFU_ORTHOLOGUE AFUA_6G07600)-RELATED"/>
    <property type="match status" value="1"/>
</dbReference>
<dbReference type="PANTHER" id="PTHR42815">
    <property type="entry name" value="FAD-BINDING, PUTATIVE (AFU_ORTHOLOGUE AFUA_6G07600)-RELATED"/>
    <property type="match status" value="1"/>
</dbReference>
<comment type="caution">
    <text evidence="2">The sequence shown here is derived from an EMBL/GenBank/DDBJ whole genome shotgun (WGS) entry which is preliminary data.</text>
</comment>